<organism evidence="3 4">
    <name type="scientific">Alteromonas gilva</name>
    <dbReference type="NCBI Taxonomy" id="2987522"/>
    <lineage>
        <taxon>Bacteria</taxon>
        <taxon>Pseudomonadati</taxon>
        <taxon>Pseudomonadota</taxon>
        <taxon>Gammaproteobacteria</taxon>
        <taxon>Alteromonadales</taxon>
        <taxon>Alteromonadaceae</taxon>
        <taxon>Alteromonas/Salinimonas group</taxon>
        <taxon>Alteromonas</taxon>
    </lineage>
</organism>
<feature type="domain" description="Phosphoadenosine phosphosulphate reductase" evidence="2">
    <location>
        <begin position="58"/>
        <end position="247"/>
    </location>
</feature>
<dbReference type="RefSeq" id="WP_273642896.1">
    <property type="nucleotide sequence ID" value="NZ_JAQQXP010000004.1"/>
</dbReference>
<dbReference type="InterPro" id="IPR014729">
    <property type="entry name" value="Rossmann-like_a/b/a_fold"/>
</dbReference>
<gene>
    <name evidence="3" type="ORF">OIK42_19705</name>
</gene>
<evidence type="ECO:0000256" key="1">
    <source>
        <dbReference type="SAM" id="MobiDB-lite"/>
    </source>
</evidence>
<dbReference type="Proteomes" id="UP001218788">
    <property type="component" value="Unassembled WGS sequence"/>
</dbReference>
<feature type="region of interest" description="Disordered" evidence="1">
    <location>
        <begin position="613"/>
        <end position="632"/>
    </location>
</feature>
<reference evidence="3 4" key="1">
    <citation type="submission" date="2022-10" db="EMBL/GenBank/DDBJ databases">
        <title>Alteromonas sp. chi3 Genome sequencing.</title>
        <authorList>
            <person name="Park S."/>
        </authorList>
    </citation>
    <scope>NUCLEOTIDE SEQUENCE [LARGE SCALE GENOMIC DNA]</scope>
    <source>
        <strain evidence="4">chi3</strain>
    </source>
</reference>
<evidence type="ECO:0000259" key="2">
    <source>
        <dbReference type="Pfam" id="PF01507"/>
    </source>
</evidence>
<evidence type="ECO:0000313" key="4">
    <source>
        <dbReference type="Proteomes" id="UP001218788"/>
    </source>
</evidence>
<dbReference type="Gene3D" id="3.40.50.620">
    <property type="entry name" value="HUPs"/>
    <property type="match status" value="1"/>
</dbReference>
<proteinExistence type="predicted"/>
<evidence type="ECO:0000313" key="3">
    <source>
        <dbReference type="EMBL" id="MDC8832986.1"/>
    </source>
</evidence>
<name>A0ABT5L8Y2_9ALTE</name>
<keyword evidence="4" id="KW-1185">Reference proteome</keyword>
<protein>
    <submittedName>
        <fullName evidence="3">Phosphoadenosine phosphosulfate reductase family protein</fullName>
    </submittedName>
</protein>
<dbReference type="EMBL" id="JAQQXP010000004">
    <property type="protein sequence ID" value="MDC8832986.1"/>
    <property type="molecule type" value="Genomic_DNA"/>
</dbReference>
<sequence>MDASLNIPINLLEGGNSNPLVEVFDAKSFVDDIESGAYEQFYEAVANIKAIRRHYITVCATSFGKDSTVVLLAALRAHIELMEEGVLDGSSPFVVSHIDTLVENHLVQMLSLYERDRLKEFCQQKGINLDLRVGKPPLAKQWAALFLSGLKIISSARTNNDCSEIMKVENAARIERSIENDYTGQVVTLLGSRLSESVRRGANMRKRGTDKVSVDSLLDNTDSGERVFAPIMDMTDDDIWTIIRQAGTLPIQISLSGNDNIPSYARNHRLLHMIYSDSKEGSCPVSAKRIKGETAKVGGCGGSARTGCYLCAKSTTDKSGEAQAKMVRHSQISGNILKVRNYIMYVAQDIRYRTYHSRAVDLTTGTIALQPNVLNAQTIDKLIWLLSQATWDDDIRAEEFRNLVAQGREMEDPGYADIINDSTLDDRDRAEMAKVYKDYAVNPLISPMSLELAIYLSAIHSRDGIRLPPNRALYIWDQTSKDVRIPYPEVDPKNAIVDDIPDAIMVIPTPGVERPSILSQALLDEEASTGCDTYSKQHSLTMPVSHARYFLQGDDAKHIEGLRNSDKVQIQGLTSEHWSRIYRDEPLNKPVKHRFSKRAIKKVSRKGGQYKVTERGRTSLDSPSFSQREAKPSLEERLTTSLPIYKQATSWDKDLLLADNPDAIVGYDIDYAAMHDWNQFGGAEEALRQHDDFVALHEKHDESVYFYGGIGAFESFLRYGVLKLNKSAKSNTLRILSRTAYFHSIGLFDIDESAVVAISERRGLLEDTKLSSYRNNFKANRHLNIEAIYPMDEYRTYKAGILLKLRSERNLIRKSLKKSSEGFKSKPVAEVKAMLNSMWNDAIDSYEAAVKKILIANTLIQSQIYAFDGEDYRQSLKLNLGVMRYIEVHFSDMNVLLGIVPRNTKRHIEDNTLAKHEIVLYSSKLSQSLRGIKEQVKAHTIEQVEKRLLLSKDSAVLMHNGIDELIWPIELDTSYAVDSFNDTFNLNSDISGVTDISW</sequence>
<dbReference type="InterPro" id="IPR002500">
    <property type="entry name" value="PAPS_reduct_dom"/>
</dbReference>
<dbReference type="Pfam" id="PF01507">
    <property type="entry name" value="PAPS_reduct"/>
    <property type="match status" value="1"/>
</dbReference>
<accession>A0ABT5L8Y2</accession>
<dbReference type="SUPFAM" id="SSF52402">
    <property type="entry name" value="Adenine nucleotide alpha hydrolases-like"/>
    <property type="match status" value="1"/>
</dbReference>
<comment type="caution">
    <text evidence="3">The sequence shown here is derived from an EMBL/GenBank/DDBJ whole genome shotgun (WGS) entry which is preliminary data.</text>
</comment>